<dbReference type="GO" id="GO:0016787">
    <property type="term" value="F:hydrolase activity"/>
    <property type="evidence" value="ECO:0007669"/>
    <property type="project" value="UniProtKB-KW"/>
</dbReference>
<dbReference type="SUPFAM" id="SSF52402">
    <property type="entry name" value="Adenine nucleotide alpha hydrolases-like"/>
    <property type="match status" value="1"/>
</dbReference>
<dbReference type="PIRSF" id="PIRSF004976">
    <property type="entry name" value="ATPase_YdaO"/>
    <property type="match status" value="1"/>
</dbReference>
<keyword evidence="3" id="KW-0378">Hydrolase</keyword>
<name>A0A7C6EBY4_UNCW3</name>
<dbReference type="InterPro" id="IPR014729">
    <property type="entry name" value="Rossmann-like_a/b/a_fold"/>
</dbReference>
<sequence length="244" mass="29006">MDGWLVKTAFHWFKKAVEDYRLLQDGEKVLISVSGGADSLVLLHLFALYNRKRKKHWQLLACHINPNFPNWKTKPIERIFKTIGLNYAIEDVDVVKELKLKRSAGLKFKPCFICARQRRKRLFEIAQANGIQKIALAHHMEDVIETYLLNLFYASEVSTFLPKQDFFQSKFFIIRPLYFFDKELIRKYLTTYGLRPIKNTCPYAKSSERARIRRFLEKFYALDKRIKTNIFWGIKNIKTQYLPD</sequence>
<evidence type="ECO:0000313" key="3">
    <source>
        <dbReference type="EMBL" id="HHS51599.1"/>
    </source>
</evidence>
<dbReference type="AlphaFoldDB" id="A0A7C6EBY4"/>
<comment type="caution">
    <text evidence="3">The sequence shown here is derived from an EMBL/GenBank/DDBJ whole genome shotgun (WGS) entry which is preliminary data.</text>
</comment>
<dbReference type="GO" id="GO:0008033">
    <property type="term" value="P:tRNA processing"/>
    <property type="evidence" value="ECO:0007669"/>
    <property type="project" value="InterPro"/>
</dbReference>
<keyword evidence="1" id="KW-0808">Transferase</keyword>
<reference evidence="3" key="1">
    <citation type="journal article" date="2020" name="mSystems">
        <title>Genome- and Community-Level Interaction Insights into Carbon Utilization and Element Cycling Functions of Hydrothermarchaeota in Hydrothermal Sediment.</title>
        <authorList>
            <person name="Zhou Z."/>
            <person name="Liu Y."/>
            <person name="Xu W."/>
            <person name="Pan J."/>
            <person name="Luo Z.H."/>
            <person name="Li M."/>
        </authorList>
    </citation>
    <scope>NUCLEOTIDE SEQUENCE [LARGE SCALE GENOMIC DNA]</scope>
    <source>
        <strain evidence="3">SpSt-876</strain>
    </source>
</reference>
<feature type="domain" description="tRNA(Ile)-lysidine/2-thiocytidine synthase N-terminal" evidence="2">
    <location>
        <begin position="28"/>
        <end position="214"/>
    </location>
</feature>
<dbReference type="InterPro" id="IPR035107">
    <property type="entry name" value="tRNA_thiolation_TtcA_Ctu1"/>
</dbReference>
<dbReference type="CDD" id="cd24138">
    <property type="entry name" value="TtcA-like"/>
    <property type="match status" value="1"/>
</dbReference>
<accession>A0A7C6EBY4</accession>
<evidence type="ECO:0000259" key="2">
    <source>
        <dbReference type="Pfam" id="PF01171"/>
    </source>
</evidence>
<dbReference type="EMBL" id="DTLI01000044">
    <property type="protein sequence ID" value="HHS51599.1"/>
    <property type="molecule type" value="Genomic_DNA"/>
</dbReference>
<gene>
    <name evidence="3" type="ORF">ENW73_01865</name>
</gene>
<dbReference type="PANTHER" id="PTHR43686">
    <property type="entry name" value="SULFURTRANSFERASE-RELATED"/>
    <property type="match status" value="1"/>
</dbReference>
<protein>
    <submittedName>
        <fullName evidence="3">Adenine nucleotide alpha hydrolase family protein</fullName>
    </submittedName>
</protein>
<organism evidence="3">
    <name type="scientific">candidate division WOR-3 bacterium</name>
    <dbReference type="NCBI Taxonomy" id="2052148"/>
    <lineage>
        <taxon>Bacteria</taxon>
        <taxon>Bacteria division WOR-3</taxon>
    </lineage>
</organism>
<dbReference type="PANTHER" id="PTHR43686:SF1">
    <property type="entry name" value="AMINOTRAN_5 DOMAIN-CONTAINING PROTEIN"/>
    <property type="match status" value="1"/>
</dbReference>
<dbReference type="Gene3D" id="3.40.50.620">
    <property type="entry name" value="HUPs"/>
    <property type="match status" value="1"/>
</dbReference>
<dbReference type="GO" id="GO:0016740">
    <property type="term" value="F:transferase activity"/>
    <property type="evidence" value="ECO:0007669"/>
    <property type="project" value="UniProtKB-KW"/>
</dbReference>
<dbReference type="Pfam" id="PF01171">
    <property type="entry name" value="ATP_bind_3"/>
    <property type="match status" value="1"/>
</dbReference>
<proteinExistence type="predicted"/>
<dbReference type="InterPro" id="IPR011063">
    <property type="entry name" value="TilS/TtcA_N"/>
</dbReference>
<evidence type="ECO:0000256" key="1">
    <source>
        <dbReference type="ARBA" id="ARBA00022679"/>
    </source>
</evidence>